<name>A0ABN9VXJ0_9DINO</name>
<feature type="compositionally biased region" description="Basic and acidic residues" evidence="1">
    <location>
        <begin position="98"/>
        <end position="108"/>
    </location>
</feature>
<keyword evidence="3" id="KW-1185">Reference proteome</keyword>
<evidence type="ECO:0000313" key="2">
    <source>
        <dbReference type="EMBL" id="CAK0877084.1"/>
    </source>
</evidence>
<proteinExistence type="predicted"/>
<reference evidence="2" key="1">
    <citation type="submission" date="2023-10" db="EMBL/GenBank/DDBJ databases">
        <authorList>
            <person name="Chen Y."/>
            <person name="Shah S."/>
            <person name="Dougan E. K."/>
            <person name="Thang M."/>
            <person name="Chan C."/>
        </authorList>
    </citation>
    <scope>NUCLEOTIDE SEQUENCE [LARGE SCALE GENOMIC DNA]</scope>
</reference>
<evidence type="ECO:0000313" key="3">
    <source>
        <dbReference type="Proteomes" id="UP001189429"/>
    </source>
</evidence>
<protein>
    <submittedName>
        <fullName evidence="2">Uncharacterized protein</fullName>
    </submittedName>
</protein>
<accession>A0ABN9VXJ0</accession>
<evidence type="ECO:0000256" key="1">
    <source>
        <dbReference type="SAM" id="MobiDB-lite"/>
    </source>
</evidence>
<feature type="region of interest" description="Disordered" evidence="1">
    <location>
        <begin position="87"/>
        <end position="108"/>
    </location>
</feature>
<feature type="compositionally biased region" description="Low complexity" evidence="1">
    <location>
        <begin position="176"/>
        <end position="194"/>
    </location>
</feature>
<feature type="compositionally biased region" description="Acidic residues" evidence="1">
    <location>
        <begin position="218"/>
        <end position="227"/>
    </location>
</feature>
<dbReference type="EMBL" id="CAUYUJ010017700">
    <property type="protein sequence ID" value="CAK0877084.1"/>
    <property type="molecule type" value="Genomic_DNA"/>
</dbReference>
<sequence length="249" mass="26525">MSDARVKNAASAESMENMVKSCQKEILALKVYSSDVDDVVANGMGFLGGCIQISHRTSEPELRDAVIHELGMPRSIHKACNAKPPMGIPLSKKSLKQRASDSIDGDEKKNDENLEICTVDYERMLLIGQNGATTTECKLAPGPDGMRTAKVHGDDKETKVPNAMCEAWSKRKPKGKGAPLKIPAAAAKKPAGAWGEEERAPSAEEEEGEGGGGRLEPDEVEADDEEAPAAKKARPAAAAASERNCTATR</sequence>
<feature type="non-terminal residue" evidence="2">
    <location>
        <position position="249"/>
    </location>
</feature>
<feature type="region of interest" description="Disordered" evidence="1">
    <location>
        <begin position="138"/>
        <end position="249"/>
    </location>
</feature>
<comment type="caution">
    <text evidence="2">The sequence shown here is derived from an EMBL/GenBank/DDBJ whole genome shotgun (WGS) entry which is preliminary data.</text>
</comment>
<organism evidence="2 3">
    <name type="scientific">Prorocentrum cordatum</name>
    <dbReference type="NCBI Taxonomy" id="2364126"/>
    <lineage>
        <taxon>Eukaryota</taxon>
        <taxon>Sar</taxon>
        <taxon>Alveolata</taxon>
        <taxon>Dinophyceae</taxon>
        <taxon>Prorocentrales</taxon>
        <taxon>Prorocentraceae</taxon>
        <taxon>Prorocentrum</taxon>
    </lineage>
</organism>
<gene>
    <name evidence="2" type="ORF">PCOR1329_LOCUS61237</name>
</gene>
<dbReference type="Proteomes" id="UP001189429">
    <property type="component" value="Unassembled WGS sequence"/>
</dbReference>